<feature type="region of interest" description="Disordered" evidence="1">
    <location>
        <begin position="53"/>
        <end position="170"/>
    </location>
</feature>
<feature type="compositionally biased region" description="Acidic residues" evidence="1">
    <location>
        <begin position="127"/>
        <end position="136"/>
    </location>
</feature>
<evidence type="ECO:0000313" key="4">
    <source>
        <dbReference type="Proteomes" id="UP000620124"/>
    </source>
</evidence>
<dbReference type="OrthoDB" id="2790754at2759"/>
<name>A0A8H7D8Y9_9AGAR</name>
<dbReference type="InterPro" id="IPR045341">
    <property type="entry name" value="DUF6532"/>
</dbReference>
<keyword evidence="4" id="KW-1185">Reference proteome</keyword>
<dbReference type="Pfam" id="PF20149">
    <property type="entry name" value="DUF6532"/>
    <property type="match status" value="1"/>
</dbReference>
<dbReference type="AlphaFoldDB" id="A0A8H7D8Y9"/>
<protein>
    <recommendedName>
        <fullName evidence="2">DUF6532 domain-containing protein</fullName>
    </recommendedName>
</protein>
<proteinExistence type="predicted"/>
<evidence type="ECO:0000313" key="3">
    <source>
        <dbReference type="EMBL" id="KAF7363253.1"/>
    </source>
</evidence>
<sequence length="349" mass="37569">MPSTTKGTQPKKAKQSELERLIAKQKLQQKKTEKLLAEANAKLLAKCNSDMLDEEEDAAPVKKKAKSTRSSSEATASDAFGEDDADALDGLLGSSRVTAADATDKDSDDGSNPDPGAVHDDGRQMEDSEDDEDDELPPSSDMLVEGPIKKSAHRRAKSKGGSSRVTQSTFSPGSVRLANVGRHAVRVEVATKEGFPLDHSAFAWAAMSDVVAASDSPELADRLSMAMDSDERRSQLTAYAWGGAPQVRGEVKTLAKGAVGLFGIPGNFTPDEIAGHIKWLTGKTGIFKFGGIDLEARTYNVQQPYGSPFYKDVMTQQWFDNAKSEGVRAASFQNFINSPVPILTLMTLR</sequence>
<feature type="domain" description="DUF6532" evidence="2">
    <location>
        <begin position="183"/>
        <end position="344"/>
    </location>
</feature>
<reference evidence="3" key="1">
    <citation type="submission" date="2020-05" db="EMBL/GenBank/DDBJ databases">
        <title>Mycena genomes resolve the evolution of fungal bioluminescence.</title>
        <authorList>
            <person name="Tsai I.J."/>
        </authorList>
    </citation>
    <scope>NUCLEOTIDE SEQUENCE</scope>
    <source>
        <strain evidence="3">CCC161011</strain>
    </source>
</reference>
<gene>
    <name evidence="3" type="ORF">MVEN_00678400</name>
</gene>
<comment type="caution">
    <text evidence="3">The sequence shown here is derived from an EMBL/GenBank/DDBJ whole genome shotgun (WGS) entry which is preliminary data.</text>
</comment>
<evidence type="ECO:0000256" key="1">
    <source>
        <dbReference type="SAM" id="MobiDB-lite"/>
    </source>
</evidence>
<dbReference type="Proteomes" id="UP000620124">
    <property type="component" value="Unassembled WGS sequence"/>
</dbReference>
<feature type="compositionally biased region" description="Basic and acidic residues" evidence="1">
    <location>
        <begin position="117"/>
        <end position="126"/>
    </location>
</feature>
<organism evidence="3 4">
    <name type="scientific">Mycena venus</name>
    <dbReference type="NCBI Taxonomy" id="2733690"/>
    <lineage>
        <taxon>Eukaryota</taxon>
        <taxon>Fungi</taxon>
        <taxon>Dikarya</taxon>
        <taxon>Basidiomycota</taxon>
        <taxon>Agaricomycotina</taxon>
        <taxon>Agaricomycetes</taxon>
        <taxon>Agaricomycetidae</taxon>
        <taxon>Agaricales</taxon>
        <taxon>Marasmiineae</taxon>
        <taxon>Mycenaceae</taxon>
        <taxon>Mycena</taxon>
    </lineage>
</organism>
<feature type="compositionally biased region" description="Low complexity" evidence="1">
    <location>
        <begin position="88"/>
        <end position="101"/>
    </location>
</feature>
<feature type="compositionally biased region" description="Polar residues" evidence="1">
    <location>
        <begin position="160"/>
        <end position="170"/>
    </location>
</feature>
<dbReference type="EMBL" id="JACAZI010000004">
    <property type="protein sequence ID" value="KAF7363253.1"/>
    <property type="molecule type" value="Genomic_DNA"/>
</dbReference>
<accession>A0A8H7D8Y9</accession>
<evidence type="ECO:0000259" key="2">
    <source>
        <dbReference type="Pfam" id="PF20149"/>
    </source>
</evidence>